<keyword evidence="2" id="KW-1133">Transmembrane helix</keyword>
<comment type="caution">
    <text evidence="3">The sequence shown here is derived from an EMBL/GenBank/DDBJ whole genome shotgun (WGS) entry which is preliminary data.</text>
</comment>
<feature type="compositionally biased region" description="Polar residues" evidence="1">
    <location>
        <begin position="561"/>
        <end position="576"/>
    </location>
</feature>
<dbReference type="Gene3D" id="2.60.40.10">
    <property type="entry name" value="Immunoglobulins"/>
    <property type="match status" value="1"/>
</dbReference>
<evidence type="ECO:0000313" key="3">
    <source>
        <dbReference type="EMBL" id="OIR12930.1"/>
    </source>
</evidence>
<reference evidence="3 4" key="1">
    <citation type="submission" date="2016-08" db="EMBL/GenBank/DDBJ databases">
        <title>New Insights into Marine Group III Euryarchaeota, from dark to light.</title>
        <authorList>
            <person name="Haro-Moreno J.M."/>
            <person name="Rodriguez-Valera F."/>
            <person name="Lopez-Garcia P."/>
            <person name="Moreira D."/>
            <person name="Martin-Cuadrado A.B."/>
        </authorList>
    </citation>
    <scope>NUCLEOTIDE SEQUENCE [LARGE SCALE GENOMIC DNA]</scope>
    <source>
        <strain evidence="3">CG-Bathy2</strain>
    </source>
</reference>
<feature type="region of interest" description="Disordered" evidence="1">
    <location>
        <begin position="129"/>
        <end position="155"/>
    </location>
</feature>
<organism evidence="3 4">
    <name type="scientific">Marine Group III euryarchaeote CG-Bathy2</name>
    <dbReference type="NCBI Taxonomy" id="1889002"/>
    <lineage>
        <taxon>Archaea</taxon>
        <taxon>Methanobacteriati</taxon>
        <taxon>Thermoplasmatota</taxon>
        <taxon>Thermoplasmata</taxon>
        <taxon>Candidatus Thermoprofundales</taxon>
    </lineage>
</organism>
<feature type="region of interest" description="Disordered" evidence="1">
    <location>
        <begin position="377"/>
        <end position="407"/>
    </location>
</feature>
<sequence>MCMPAVRWSTLLLTTLLLAPFLLGILLADTAHAGAPDTPATNIDLFLWSESGEGKLHTWTTGGHGDSETVTIPSGSSLFFALHQPLRTDLPVESYNPNPPEIGFRAYVYVSTQLFTDSHLTLRVRDGTSPTGGTVIASGDTPVSGKLGNPDSDNERRVDLYWEDDFGPDYIFDSGHYVVLELENDDSDDDVTLGLDTGEGGETPSRLITRTNPIRDITVLTEAFNLETSDDDDRQATDRFEPNLPAELARAFFSGTALNAFGAYDVASIRVQVDDPDGEELFDSELAPTDRGDGSGTVEFDDITWNYNDPEQPGAQQTGSGAYTVRVSAVDQQANAYWVELQVEMDEYGVYLWTDERQQSVAVGGSVSYQLTVRNSGDSSDSFDLQPSDTSANWTVEPQSWSSGSLAPGGTETVTFTVSVADSTEMVGRYATVSILATSQNSPTSQKKTFDLETKTVVGAEFMVGLYFEEGTQHVTTTEVDAVAGNWNDFALRVANLGQATDSIDLSATSMLLDWDVEFEYDGDRDSGITINGLPRQGSGDHVANVTVWVRPAEGGDDDTSSIQLKGTSQGNATKTSTATLEVSRTFGLSLNVAGGGSTIYANLQPGGTQTVHLSLYSAVEGDRDVQLDVVDLPSGWSAVYKDGGETVTQVTISEDESMPLDLLVTAGNSATYQEGGYPVVAVAEDLHESTARGRQELTFNIALQDDLFQVTASKYRAALEPGGSYEFTLELHNPLNADDTYQLQAPSVPKGWQVSFPDGNSIPVGASRSGDATVRITASDEVRHGDSEKILVTITSSVTAHRVEKTLTLEVEQGFGGRLTTTLGDLWYVFVLLGLVMAVGAAMYYRSEEWDDEEWEDEDEADDSAHASAAESSGDDWDDWD</sequence>
<dbReference type="PANTHER" id="PTHR39198">
    <property type="entry name" value="HYPOTHETICAL MEMBRANE PROTEIN, CONSERVED"/>
    <property type="match status" value="1"/>
</dbReference>
<feature type="region of interest" description="Disordered" evidence="1">
    <location>
        <begin position="557"/>
        <end position="576"/>
    </location>
</feature>
<dbReference type="PANTHER" id="PTHR39198:SF1">
    <property type="entry name" value="ALPHA-GALACTOSIDASE NEW3 DOMAIN-CONTAINING PROTEIN"/>
    <property type="match status" value="1"/>
</dbReference>
<keyword evidence="2" id="KW-0472">Membrane</keyword>
<evidence type="ECO:0008006" key="5">
    <source>
        <dbReference type="Google" id="ProtNLM"/>
    </source>
</evidence>
<feature type="compositionally biased region" description="Acidic residues" evidence="1">
    <location>
        <begin position="851"/>
        <end position="863"/>
    </location>
</feature>
<dbReference type="EMBL" id="MIYT01000002">
    <property type="protein sequence ID" value="OIR12930.1"/>
    <property type="molecule type" value="Genomic_DNA"/>
</dbReference>
<evidence type="ECO:0000313" key="4">
    <source>
        <dbReference type="Proteomes" id="UP000182853"/>
    </source>
</evidence>
<evidence type="ECO:0000256" key="2">
    <source>
        <dbReference type="SAM" id="Phobius"/>
    </source>
</evidence>
<proteinExistence type="predicted"/>
<feature type="compositionally biased region" description="Polar residues" evidence="1">
    <location>
        <begin position="377"/>
        <end position="405"/>
    </location>
</feature>
<dbReference type="InterPro" id="IPR013783">
    <property type="entry name" value="Ig-like_fold"/>
</dbReference>
<gene>
    <name evidence="3" type="ORF">BEU05_02795</name>
</gene>
<feature type="region of interest" description="Disordered" evidence="1">
    <location>
        <begin position="851"/>
        <end position="882"/>
    </location>
</feature>
<accession>A0A1J5SWJ2</accession>
<dbReference type="Proteomes" id="UP000182853">
    <property type="component" value="Unassembled WGS sequence"/>
</dbReference>
<feature type="transmembrane region" description="Helical" evidence="2">
    <location>
        <begin position="827"/>
        <end position="846"/>
    </location>
</feature>
<evidence type="ECO:0000256" key="1">
    <source>
        <dbReference type="SAM" id="MobiDB-lite"/>
    </source>
</evidence>
<protein>
    <recommendedName>
        <fullName evidence="5">Alpha-galactosidase NEW3 domain-containing protein</fullName>
    </recommendedName>
</protein>
<dbReference type="AlphaFoldDB" id="A0A1J5SWJ2"/>
<name>A0A1J5SWJ2_9ARCH</name>
<keyword evidence="2" id="KW-0812">Transmembrane</keyword>